<dbReference type="OrthoDB" id="5179231at2"/>
<dbReference type="GO" id="GO:0005524">
    <property type="term" value="F:ATP binding"/>
    <property type="evidence" value="ECO:0007669"/>
    <property type="project" value="UniProtKB-KW"/>
</dbReference>
<dbReference type="Gene3D" id="3.40.50.300">
    <property type="entry name" value="P-loop containing nucleotide triphosphate hydrolases"/>
    <property type="match status" value="1"/>
</dbReference>
<organism evidence="7 8">
    <name type="scientific">Actinomadura montaniterrae</name>
    <dbReference type="NCBI Taxonomy" id="1803903"/>
    <lineage>
        <taxon>Bacteria</taxon>
        <taxon>Bacillati</taxon>
        <taxon>Actinomycetota</taxon>
        <taxon>Actinomycetes</taxon>
        <taxon>Streptosporangiales</taxon>
        <taxon>Thermomonosporaceae</taxon>
        <taxon>Actinomadura</taxon>
    </lineage>
</organism>
<dbReference type="PANTHER" id="PTHR43820:SF4">
    <property type="entry name" value="HIGH-AFFINITY BRANCHED-CHAIN AMINO ACID TRANSPORT ATP-BINDING PROTEIN LIVF"/>
    <property type="match status" value="1"/>
</dbReference>
<dbReference type="AlphaFoldDB" id="A0A6L3VZ69"/>
<dbReference type="Pfam" id="PF00005">
    <property type="entry name" value="ABC_tran"/>
    <property type="match status" value="1"/>
</dbReference>
<evidence type="ECO:0000313" key="8">
    <source>
        <dbReference type="Proteomes" id="UP000483004"/>
    </source>
</evidence>
<dbReference type="GO" id="GO:0015807">
    <property type="term" value="P:L-amino acid transport"/>
    <property type="evidence" value="ECO:0007669"/>
    <property type="project" value="TreeGrafter"/>
</dbReference>
<comment type="caution">
    <text evidence="7">The sequence shown here is derived from an EMBL/GenBank/DDBJ whole genome shotgun (WGS) entry which is preliminary data.</text>
</comment>
<dbReference type="InterPro" id="IPR027417">
    <property type="entry name" value="P-loop_NTPase"/>
</dbReference>
<accession>A0A6L3VZ69</accession>
<keyword evidence="5" id="KW-0029">Amino-acid transport</keyword>
<dbReference type="InterPro" id="IPR003593">
    <property type="entry name" value="AAA+_ATPase"/>
</dbReference>
<dbReference type="GO" id="GO:0016887">
    <property type="term" value="F:ATP hydrolysis activity"/>
    <property type="evidence" value="ECO:0007669"/>
    <property type="project" value="InterPro"/>
</dbReference>
<evidence type="ECO:0000256" key="3">
    <source>
        <dbReference type="ARBA" id="ARBA00022741"/>
    </source>
</evidence>
<protein>
    <submittedName>
        <fullName evidence="7">ABC transporter ATP-binding protein</fullName>
    </submittedName>
</protein>
<proteinExistence type="inferred from homology"/>
<dbReference type="RefSeq" id="WP_151542132.1">
    <property type="nucleotide sequence ID" value="NZ_WBMR01000067.1"/>
</dbReference>
<keyword evidence="3" id="KW-0547">Nucleotide-binding</keyword>
<evidence type="ECO:0000256" key="2">
    <source>
        <dbReference type="ARBA" id="ARBA00022448"/>
    </source>
</evidence>
<reference evidence="7 8" key="1">
    <citation type="submission" date="2019-09" db="EMBL/GenBank/DDBJ databases">
        <title>Actinomadura physcomitrii sp. nov., a novel actinomycete isolated from moss [Physcomitrium sphaericum (Ludw) Fuernr].</title>
        <authorList>
            <person name="Liu C."/>
            <person name="Zhuang X."/>
        </authorList>
    </citation>
    <scope>NUCLEOTIDE SEQUENCE [LARGE SCALE GENOMIC DNA]</scope>
    <source>
        <strain evidence="7 8">CYP1-1B</strain>
    </source>
</reference>
<evidence type="ECO:0000259" key="6">
    <source>
        <dbReference type="PROSITE" id="PS50893"/>
    </source>
</evidence>
<evidence type="ECO:0000256" key="4">
    <source>
        <dbReference type="ARBA" id="ARBA00022840"/>
    </source>
</evidence>
<sequence>MTTALELRGLAAGYDSVPAVHQLDLTVGDGEIVALLGPNGAGKTTTLHTIAGLLPRLGGDIGLFGAPLTGRRPDRIARLGLALVPEQRGVFHGLTVEQNLRLHQHSRGGRHLASALERFPALGPVLKRRAGLLSGGEQQMLALAGALASSPRLLMIDEMSHGLAPVVVERLLPALRTAAADTGMAVLLVEQHVHTALDIADRAYVLNRGRLVLHGTAAELRRDPGRIEAAYLDARNREPDLTP</sequence>
<name>A0A6L3VZ69_9ACTN</name>
<dbReference type="InterPro" id="IPR017871">
    <property type="entry name" value="ABC_transporter-like_CS"/>
</dbReference>
<dbReference type="SUPFAM" id="SSF52540">
    <property type="entry name" value="P-loop containing nucleoside triphosphate hydrolases"/>
    <property type="match status" value="1"/>
</dbReference>
<keyword evidence="8" id="KW-1185">Reference proteome</keyword>
<dbReference type="PANTHER" id="PTHR43820">
    <property type="entry name" value="HIGH-AFFINITY BRANCHED-CHAIN AMINO ACID TRANSPORT ATP-BINDING PROTEIN LIVF"/>
    <property type="match status" value="1"/>
</dbReference>
<evidence type="ECO:0000313" key="7">
    <source>
        <dbReference type="EMBL" id="KAB2378915.1"/>
    </source>
</evidence>
<dbReference type="EMBL" id="WBMR01000067">
    <property type="protein sequence ID" value="KAB2378915.1"/>
    <property type="molecule type" value="Genomic_DNA"/>
</dbReference>
<dbReference type="InterPro" id="IPR052156">
    <property type="entry name" value="BCAA_Transport_ATP-bd_LivF"/>
</dbReference>
<comment type="similarity">
    <text evidence="1">Belongs to the ABC transporter superfamily.</text>
</comment>
<dbReference type="SMART" id="SM00382">
    <property type="entry name" value="AAA"/>
    <property type="match status" value="1"/>
</dbReference>
<gene>
    <name evidence="7" type="ORF">F9B16_22740</name>
</gene>
<dbReference type="PROSITE" id="PS00211">
    <property type="entry name" value="ABC_TRANSPORTER_1"/>
    <property type="match status" value="1"/>
</dbReference>
<dbReference type="InterPro" id="IPR003439">
    <property type="entry name" value="ABC_transporter-like_ATP-bd"/>
</dbReference>
<keyword evidence="2" id="KW-0813">Transport</keyword>
<dbReference type="GO" id="GO:0015658">
    <property type="term" value="F:branched-chain amino acid transmembrane transporter activity"/>
    <property type="evidence" value="ECO:0007669"/>
    <property type="project" value="TreeGrafter"/>
</dbReference>
<dbReference type="Proteomes" id="UP000483004">
    <property type="component" value="Unassembled WGS sequence"/>
</dbReference>
<feature type="domain" description="ABC transporter" evidence="6">
    <location>
        <begin position="5"/>
        <end position="233"/>
    </location>
</feature>
<evidence type="ECO:0000256" key="5">
    <source>
        <dbReference type="ARBA" id="ARBA00022970"/>
    </source>
</evidence>
<evidence type="ECO:0000256" key="1">
    <source>
        <dbReference type="ARBA" id="ARBA00005417"/>
    </source>
</evidence>
<dbReference type="PROSITE" id="PS50893">
    <property type="entry name" value="ABC_TRANSPORTER_2"/>
    <property type="match status" value="1"/>
</dbReference>
<dbReference type="CDD" id="cd03224">
    <property type="entry name" value="ABC_TM1139_LivF_branched"/>
    <property type="match status" value="1"/>
</dbReference>
<keyword evidence="4 7" id="KW-0067">ATP-binding</keyword>